<dbReference type="GO" id="GO:0003677">
    <property type="term" value="F:DNA binding"/>
    <property type="evidence" value="ECO:0007669"/>
    <property type="project" value="InterPro"/>
</dbReference>
<dbReference type="Gene3D" id="3.40.30.10">
    <property type="entry name" value="Glutaredoxin"/>
    <property type="match status" value="1"/>
</dbReference>
<comment type="caution">
    <text evidence="1">The sequence shown here is derived from an EMBL/GenBank/DDBJ whole genome shotgun (WGS) entry which is preliminary data.</text>
</comment>
<accession>A0A4R8XTW1</accession>
<dbReference type="AlphaFoldDB" id="A0A4R8XTW1"/>
<sequence>MAHIEIFEPGLCCGTGICGVDVDQALVSFSADLDFTRANGGDVARFNLAQEPLAFVENEVARRFLHTVGQEGLPVTLVGGATVLTGRYPTRAELVSWTGLAPADTAADTASDSGAASHLAAVQPEGSVRLLAMASATPAEGAGAEASAEAGCCGTGGCC</sequence>
<dbReference type="Proteomes" id="UP000298433">
    <property type="component" value="Unassembled WGS sequence"/>
</dbReference>
<gene>
    <name evidence="1" type="primary">arsD</name>
    <name evidence="1" type="ORF">E3T23_05340</name>
</gene>
<dbReference type="RefSeq" id="WP_134369357.1">
    <property type="nucleotide sequence ID" value="NZ_SOGN01000029.1"/>
</dbReference>
<proteinExistence type="predicted"/>
<dbReference type="InterPro" id="IPR010712">
    <property type="entry name" value="Arsenical-R_ArsD"/>
</dbReference>
<keyword evidence="2" id="KW-1185">Reference proteome</keyword>
<dbReference type="OrthoDB" id="9801358at2"/>
<protein>
    <submittedName>
        <fullName evidence="1">Arsenite efflux transporter metallochaperone ArsD</fullName>
    </submittedName>
</protein>
<name>A0A4R8XTW1_9MICO</name>
<reference evidence="1 2" key="1">
    <citation type="submission" date="2019-03" db="EMBL/GenBank/DDBJ databases">
        <title>Genomics of glacier-inhabiting Cryobacterium strains.</title>
        <authorList>
            <person name="Liu Q."/>
            <person name="Xin Y.-H."/>
        </authorList>
    </citation>
    <scope>NUCLEOTIDE SEQUENCE [LARGE SCALE GENOMIC DNA]</scope>
    <source>
        <strain evidence="1 2">TMT2-48-2</strain>
    </source>
</reference>
<dbReference type="GO" id="GO:0045892">
    <property type="term" value="P:negative regulation of DNA-templated transcription"/>
    <property type="evidence" value="ECO:0007669"/>
    <property type="project" value="InterPro"/>
</dbReference>
<organism evidence="1 2">
    <name type="scientific">Cryobacterium cheniae</name>
    <dbReference type="NCBI Taxonomy" id="1259262"/>
    <lineage>
        <taxon>Bacteria</taxon>
        <taxon>Bacillati</taxon>
        <taxon>Actinomycetota</taxon>
        <taxon>Actinomycetes</taxon>
        <taxon>Micrococcales</taxon>
        <taxon>Microbacteriaceae</taxon>
        <taxon>Cryobacterium</taxon>
    </lineage>
</organism>
<evidence type="ECO:0000313" key="2">
    <source>
        <dbReference type="Proteomes" id="UP000298433"/>
    </source>
</evidence>
<dbReference type="Pfam" id="PF06953">
    <property type="entry name" value="ArsD"/>
    <property type="match status" value="1"/>
</dbReference>
<dbReference type="GO" id="GO:0046685">
    <property type="term" value="P:response to arsenic-containing substance"/>
    <property type="evidence" value="ECO:0007669"/>
    <property type="project" value="InterPro"/>
</dbReference>
<dbReference type="EMBL" id="SOGN01000029">
    <property type="protein sequence ID" value="TFC81969.1"/>
    <property type="molecule type" value="Genomic_DNA"/>
</dbReference>
<dbReference type="NCBIfam" id="NF033727">
    <property type="entry name" value="chaperon_ArsD"/>
    <property type="match status" value="1"/>
</dbReference>
<evidence type="ECO:0000313" key="1">
    <source>
        <dbReference type="EMBL" id="TFC81969.1"/>
    </source>
</evidence>